<comment type="caution">
    <text evidence="3">The sequence shown here is derived from an EMBL/GenBank/DDBJ whole genome shotgun (WGS) entry which is preliminary data.</text>
</comment>
<dbReference type="SMART" id="SM00698">
    <property type="entry name" value="MORN"/>
    <property type="match status" value="8"/>
</dbReference>
<dbReference type="AlphaFoldDB" id="A0A835T4J2"/>
<keyword evidence="4" id="KW-1185">Reference proteome</keyword>
<name>A0A835T4J2_CHLIN</name>
<accession>A0A835T4J2</accession>
<dbReference type="Gene3D" id="2.20.110.10">
    <property type="entry name" value="Histone H3 K4-specific methyltransferase SET7/9 N-terminal domain"/>
    <property type="match status" value="3"/>
</dbReference>
<proteinExistence type="predicted"/>
<dbReference type="OrthoDB" id="437960at2759"/>
<dbReference type="EMBL" id="JAEHOC010000014">
    <property type="protein sequence ID" value="KAG2435918.1"/>
    <property type="molecule type" value="Genomic_DNA"/>
</dbReference>
<feature type="region of interest" description="Disordered" evidence="2">
    <location>
        <begin position="243"/>
        <end position="265"/>
    </location>
</feature>
<reference evidence="3" key="1">
    <citation type="journal article" date="2020" name="bioRxiv">
        <title>Comparative genomics of Chlamydomonas.</title>
        <authorList>
            <person name="Craig R.J."/>
            <person name="Hasan A.R."/>
            <person name="Ness R.W."/>
            <person name="Keightley P.D."/>
        </authorList>
    </citation>
    <scope>NUCLEOTIDE SEQUENCE</scope>
    <source>
        <strain evidence="3">SAG 7.73</strain>
    </source>
</reference>
<evidence type="ECO:0000256" key="2">
    <source>
        <dbReference type="SAM" id="MobiDB-lite"/>
    </source>
</evidence>
<evidence type="ECO:0000313" key="4">
    <source>
        <dbReference type="Proteomes" id="UP000650467"/>
    </source>
</evidence>
<dbReference type="SUPFAM" id="SSF82185">
    <property type="entry name" value="Histone H3 K4-specific methyltransferase SET7/9 N-terminal domain"/>
    <property type="match status" value="2"/>
</dbReference>
<dbReference type="PANTHER" id="PTHR23084:SF263">
    <property type="entry name" value="MORN REPEAT-CONTAINING PROTEIN 1"/>
    <property type="match status" value="1"/>
</dbReference>
<protein>
    <recommendedName>
        <fullName evidence="5">MORN repeat-containing protein 1</fullName>
    </recommendedName>
</protein>
<dbReference type="InterPro" id="IPR003409">
    <property type="entry name" value="MORN"/>
</dbReference>
<sequence length="474" mass="50300">MAAPGNTLSAANTFYTAPGLGAGLRGIELDRCYVGDIVSGKRHGFGTYQYPNSFFKYEGQWVNGEKHGLGKLSMRDGAYYEGEFVHGEILGQGTRRFANGDTYIGTFHMGVMQGFGVMRLRNGDTYQGPFVQNTFHGVGVYTHANGDVYEGDFAKHQRTGQGRLICADGSQYEGGWVDGHKCGQGEATFADGSWYKGSWANSAFHGPGEWHQAPTGLTYRGEFAAGLPSLLPTSLTLTWTAEEDPKAKKKPAAPAAGGKAGGHEEAQPLPVVLGEPCHLPVLVAAQLQEPLPPPAEPPPPPDPKSKGKPPPTPPGPVSLLVLNQPPEPGHTWRTADNEFGRLANITLHSEPPKPLPAGRLLRVLVVNTLLPDGATTAVRLVISSTCNLEPPLPLTRTPGGELVACMQLELEAGQKALEGLTVGSHAPEDWDRLVSAAGCGYLVATTREAAGRAVAPGYCKIALPDPKVKRPGAK</sequence>
<keyword evidence="1" id="KW-0677">Repeat</keyword>
<feature type="compositionally biased region" description="Pro residues" evidence="2">
    <location>
        <begin position="290"/>
        <end position="316"/>
    </location>
</feature>
<evidence type="ECO:0000313" key="3">
    <source>
        <dbReference type="EMBL" id="KAG2435918.1"/>
    </source>
</evidence>
<organism evidence="3 4">
    <name type="scientific">Chlamydomonas incerta</name>
    <dbReference type="NCBI Taxonomy" id="51695"/>
    <lineage>
        <taxon>Eukaryota</taxon>
        <taxon>Viridiplantae</taxon>
        <taxon>Chlorophyta</taxon>
        <taxon>core chlorophytes</taxon>
        <taxon>Chlorophyceae</taxon>
        <taxon>CS clade</taxon>
        <taxon>Chlamydomonadales</taxon>
        <taxon>Chlamydomonadaceae</taxon>
        <taxon>Chlamydomonas</taxon>
    </lineage>
</organism>
<gene>
    <name evidence="3" type="ORF">HXX76_007113</name>
</gene>
<evidence type="ECO:0008006" key="5">
    <source>
        <dbReference type="Google" id="ProtNLM"/>
    </source>
</evidence>
<feature type="region of interest" description="Disordered" evidence="2">
    <location>
        <begin position="289"/>
        <end position="331"/>
    </location>
</feature>
<dbReference type="Proteomes" id="UP000650467">
    <property type="component" value="Unassembled WGS sequence"/>
</dbReference>
<dbReference type="GO" id="GO:0016020">
    <property type="term" value="C:membrane"/>
    <property type="evidence" value="ECO:0007669"/>
    <property type="project" value="UniProtKB-ARBA"/>
</dbReference>
<dbReference type="Pfam" id="PF02493">
    <property type="entry name" value="MORN"/>
    <property type="match status" value="8"/>
</dbReference>
<evidence type="ECO:0000256" key="1">
    <source>
        <dbReference type="ARBA" id="ARBA00022737"/>
    </source>
</evidence>
<dbReference type="PANTHER" id="PTHR23084">
    <property type="entry name" value="PHOSPHATIDYLINOSITOL-4-PHOSPHATE 5-KINASE RELATED"/>
    <property type="match status" value="1"/>
</dbReference>